<organism evidence="4 5">
    <name type="scientific">Thomasclavelia cocleata</name>
    <dbReference type="NCBI Taxonomy" id="69824"/>
    <lineage>
        <taxon>Bacteria</taxon>
        <taxon>Bacillati</taxon>
        <taxon>Bacillota</taxon>
        <taxon>Erysipelotrichia</taxon>
        <taxon>Erysipelotrichales</taxon>
        <taxon>Coprobacillaceae</taxon>
        <taxon>Thomasclavelia</taxon>
    </lineage>
</organism>
<keyword evidence="5" id="KW-1185">Reference proteome</keyword>
<feature type="domain" description="NIF system FeS cluster assembly NifU C-terminal" evidence="2">
    <location>
        <begin position="10"/>
        <end position="74"/>
    </location>
</feature>
<dbReference type="EMBL" id="BLMI01000236">
    <property type="protein sequence ID" value="GFI41881.1"/>
    <property type="molecule type" value="Genomic_DNA"/>
</dbReference>
<dbReference type="Proteomes" id="UP000198558">
    <property type="component" value="Unassembled WGS sequence"/>
</dbReference>
<evidence type="ECO:0000313" key="5">
    <source>
        <dbReference type="Proteomes" id="UP000198558"/>
    </source>
</evidence>
<dbReference type="InterPro" id="IPR034904">
    <property type="entry name" value="FSCA_dom_sf"/>
</dbReference>
<dbReference type="EMBL" id="FOIN01000008">
    <property type="protein sequence ID" value="SET37186.1"/>
    <property type="molecule type" value="Genomic_DNA"/>
</dbReference>
<dbReference type="InterPro" id="IPR001075">
    <property type="entry name" value="NIF_FeS_clus_asmbl_NifU_C"/>
</dbReference>
<evidence type="ECO:0000256" key="1">
    <source>
        <dbReference type="ARBA" id="ARBA00049958"/>
    </source>
</evidence>
<gene>
    <name evidence="3" type="primary">nfuA</name>
    <name evidence="3" type="ORF">IMSAGC017_01926</name>
    <name evidence="4" type="ORF">SAMN04489758_10852</name>
</gene>
<reference evidence="4" key="1">
    <citation type="submission" date="2016-10" db="EMBL/GenBank/DDBJ databases">
        <authorList>
            <person name="de Groot N.N."/>
        </authorList>
    </citation>
    <scope>NUCLEOTIDE SEQUENCE [LARGE SCALE GENOMIC DNA]</scope>
    <source>
        <strain evidence="4">DSM 1551</strain>
    </source>
</reference>
<dbReference type="SUPFAM" id="SSF117916">
    <property type="entry name" value="Fe-S cluster assembly (FSCA) domain-like"/>
    <property type="match status" value="1"/>
</dbReference>
<dbReference type="PANTHER" id="PTHR11178">
    <property type="entry name" value="IRON-SULFUR CLUSTER SCAFFOLD PROTEIN NFU-RELATED"/>
    <property type="match status" value="1"/>
</dbReference>
<evidence type="ECO:0000313" key="6">
    <source>
        <dbReference type="Proteomes" id="UP000490821"/>
    </source>
</evidence>
<dbReference type="GeneID" id="78288054"/>
<evidence type="ECO:0000313" key="4">
    <source>
        <dbReference type="EMBL" id="SET37186.1"/>
    </source>
</evidence>
<name>A0A1I0DX08_9FIRM</name>
<protein>
    <submittedName>
        <fullName evidence="4">Fe-S cluster biogenesis protein NfuA, 4Fe-4S-binding domain</fullName>
    </submittedName>
    <submittedName>
        <fullName evidence="3">Fe/S biogenesis protein NfuA</fullName>
    </submittedName>
</protein>
<dbReference type="GO" id="GO:0016226">
    <property type="term" value="P:iron-sulfur cluster assembly"/>
    <property type="evidence" value="ECO:0007669"/>
    <property type="project" value="InterPro"/>
</dbReference>
<dbReference type="Gene3D" id="3.30.300.130">
    <property type="entry name" value="Fe-S cluster assembly (FSCA)"/>
    <property type="match status" value="1"/>
</dbReference>
<comment type="function">
    <text evidence="1">May be involved in the formation or repair of [Fe-S] clusters present in iron-sulfur proteins.</text>
</comment>
<proteinExistence type="predicted"/>
<dbReference type="OrthoDB" id="9796965at2"/>
<dbReference type="RefSeq" id="WP_092353188.1">
    <property type="nucleotide sequence ID" value="NZ_BLMI01000236.1"/>
</dbReference>
<accession>A0A1I0DX08</accession>
<evidence type="ECO:0000313" key="3">
    <source>
        <dbReference type="EMBL" id="GFI41881.1"/>
    </source>
</evidence>
<dbReference type="Proteomes" id="UP000490821">
    <property type="component" value="Unassembled WGS sequence"/>
</dbReference>
<evidence type="ECO:0000259" key="2">
    <source>
        <dbReference type="Pfam" id="PF01106"/>
    </source>
</evidence>
<dbReference type="GO" id="GO:0005506">
    <property type="term" value="F:iron ion binding"/>
    <property type="evidence" value="ECO:0007669"/>
    <property type="project" value="InterPro"/>
</dbReference>
<dbReference type="GO" id="GO:0051536">
    <property type="term" value="F:iron-sulfur cluster binding"/>
    <property type="evidence" value="ECO:0007669"/>
    <property type="project" value="InterPro"/>
</dbReference>
<reference evidence="5" key="2">
    <citation type="submission" date="2016-10" db="EMBL/GenBank/DDBJ databases">
        <authorList>
            <person name="Varghese N."/>
            <person name="Submissions S."/>
        </authorList>
    </citation>
    <scope>NUCLEOTIDE SEQUENCE [LARGE SCALE GENOMIC DNA]</scope>
    <source>
        <strain evidence="5">DSM 1551</strain>
    </source>
</reference>
<sequence>MENTSTIEEVEKVINKLRPYLNRDGGDIELLDFKDGIVYVKMLGACAGCAMLDETLKDGVEQILMEEVPGVLGVQNVLEGMEF</sequence>
<reference evidence="3 6" key="3">
    <citation type="journal article" date="2020" name="Microbiome">
        <title>Single-cell genomics of uncultured bacteria reveals dietary fiber responders in the mouse gut microbiota.</title>
        <authorList>
            <person name="Chijiiwa R."/>
            <person name="Hosokawa M."/>
            <person name="Kogawa M."/>
            <person name="Nishikawa Y."/>
            <person name="Ide K."/>
            <person name="Sakanashi C."/>
            <person name="Takahashi K."/>
            <person name="Takeyama H."/>
        </authorList>
    </citation>
    <scope>NUCLEOTIDE SEQUENCE [LARGE SCALE GENOMIC DNA]</scope>
    <source>
        <strain evidence="3">IMSAGC_017</strain>
    </source>
</reference>
<dbReference type="Pfam" id="PF01106">
    <property type="entry name" value="NifU"/>
    <property type="match status" value="1"/>
</dbReference>
<dbReference type="AlphaFoldDB" id="A0A1I0DX08"/>